<evidence type="ECO:0000313" key="3">
    <source>
        <dbReference type="Proteomes" id="UP001153269"/>
    </source>
</evidence>
<organism evidence="2 3">
    <name type="scientific">Pleuronectes platessa</name>
    <name type="common">European plaice</name>
    <dbReference type="NCBI Taxonomy" id="8262"/>
    <lineage>
        <taxon>Eukaryota</taxon>
        <taxon>Metazoa</taxon>
        <taxon>Chordata</taxon>
        <taxon>Craniata</taxon>
        <taxon>Vertebrata</taxon>
        <taxon>Euteleostomi</taxon>
        <taxon>Actinopterygii</taxon>
        <taxon>Neopterygii</taxon>
        <taxon>Teleostei</taxon>
        <taxon>Neoteleostei</taxon>
        <taxon>Acanthomorphata</taxon>
        <taxon>Carangaria</taxon>
        <taxon>Pleuronectiformes</taxon>
        <taxon>Pleuronectoidei</taxon>
        <taxon>Pleuronectidae</taxon>
        <taxon>Pleuronectes</taxon>
    </lineage>
</organism>
<comment type="caution">
    <text evidence="2">The sequence shown here is derived from an EMBL/GenBank/DDBJ whole genome shotgun (WGS) entry which is preliminary data.</text>
</comment>
<dbReference type="Proteomes" id="UP001153269">
    <property type="component" value="Unassembled WGS sequence"/>
</dbReference>
<dbReference type="EMBL" id="CADEAL010002223">
    <property type="protein sequence ID" value="CAB1438872.1"/>
    <property type="molecule type" value="Genomic_DNA"/>
</dbReference>
<feature type="compositionally biased region" description="Basic and acidic residues" evidence="1">
    <location>
        <begin position="125"/>
        <end position="139"/>
    </location>
</feature>
<sequence length="139" mass="15047">MSERGSTGFDMEEGKRDKRGGGQEKGGGGGGGDGQGERYRKRGGRDGIKGKKSPYQHSSASLWEQQGGREGGRKRMKGLQGPLHIHKQQTCNSTKGETQSGQAGKDPEKKRSPARYPAIHLSLTHNRDLDLGQGHDNHT</sequence>
<reference evidence="2" key="1">
    <citation type="submission" date="2020-03" db="EMBL/GenBank/DDBJ databases">
        <authorList>
            <person name="Weist P."/>
        </authorList>
    </citation>
    <scope>NUCLEOTIDE SEQUENCE</scope>
</reference>
<accession>A0A9N7UXQ4</accession>
<evidence type="ECO:0000313" key="2">
    <source>
        <dbReference type="EMBL" id="CAB1438872.1"/>
    </source>
</evidence>
<feature type="compositionally biased region" description="Gly residues" evidence="1">
    <location>
        <begin position="23"/>
        <end position="34"/>
    </location>
</feature>
<feature type="compositionally biased region" description="Polar residues" evidence="1">
    <location>
        <begin position="88"/>
        <end position="102"/>
    </location>
</feature>
<proteinExistence type="predicted"/>
<dbReference type="AlphaFoldDB" id="A0A9N7UXQ4"/>
<keyword evidence="3" id="KW-1185">Reference proteome</keyword>
<feature type="region of interest" description="Disordered" evidence="1">
    <location>
        <begin position="1"/>
        <end position="139"/>
    </location>
</feature>
<name>A0A9N7UXQ4_PLEPL</name>
<evidence type="ECO:0000256" key="1">
    <source>
        <dbReference type="SAM" id="MobiDB-lite"/>
    </source>
</evidence>
<protein>
    <submittedName>
        <fullName evidence="2">Uncharacterized protein</fullName>
    </submittedName>
</protein>
<gene>
    <name evidence="2" type="ORF">PLEPLA_LOCUS26732</name>
</gene>
<feature type="compositionally biased region" description="Basic and acidic residues" evidence="1">
    <location>
        <begin position="12"/>
        <end position="22"/>
    </location>
</feature>